<dbReference type="KEGG" id="foc:113214436"/>
<sequence length="180" mass="20677">MNDARVFRKSQLHRALIDNEPGVIINRDEHLVGDGAYTITDFMMKPFENNGHLNENQLNFNKKLSQCRVRVENAFALAKAKWRRLKFLHARNPRNVVDHITASIVLHNMVISHGETMMDEDELGGPIHPNQVLGHEDFNVDDLEGVRPDVQELMEAAQARGEEKRLMIMDGLLQEEEEDD</sequence>
<reference evidence="5 6" key="1">
    <citation type="submission" date="2025-04" db="UniProtKB">
        <authorList>
            <consortium name="RefSeq"/>
        </authorList>
    </citation>
    <scope>IDENTIFICATION</scope>
    <source>
        <tissue evidence="5 6">Whole organism</tissue>
    </source>
</reference>
<evidence type="ECO:0000313" key="6">
    <source>
        <dbReference type="RefSeq" id="XP_052133569.1"/>
    </source>
</evidence>
<evidence type="ECO:0000256" key="1">
    <source>
        <dbReference type="ARBA" id="ARBA00001968"/>
    </source>
</evidence>
<accession>A0A9C6XE36</accession>
<gene>
    <name evidence="5 6" type="primary">LOC113214436</name>
</gene>
<dbReference type="GeneID" id="113214436"/>
<dbReference type="Pfam" id="PF13359">
    <property type="entry name" value="DDE_Tnp_4"/>
    <property type="match status" value="1"/>
</dbReference>
<evidence type="ECO:0000259" key="3">
    <source>
        <dbReference type="Pfam" id="PF13359"/>
    </source>
</evidence>
<comment type="cofactor">
    <cofactor evidence="1">
        <name>a divalent metal cation</name>
        <dbReference type="ChEBI" id="CHEBI:60240"/>
    </cofactor>
</comment>
<organism evidence="4 5">
    <name type="scientific">Frankliniella occidentalis</name>
    <name type="common">Western flower thrips</name>
    <name type="synonym">Euthrips occidentalis</name>
    <dbReference type="NCBI Taxonomy" id="133901"/>
    <lineage>
        <taxon>Eukaryota</taxon>
        <taxon>Metazoa</taxon>
        <taxon>Ecdysozoa</taxon>
        <taxon>Arthropoda</taxon>
        <taxon>Hexapoda</taxon>
        <taxon>Insecta</taxon>
        <taxon>Pterygota</taxon>
        <taxon>Neoptera</taxon>
        <taxon>Paraneoptera</taxon>
        <taxon>Thysanoptera</taxon>
        <taxon>Terebrantia</taxon>
        <taxon>Thripoidea</taxon>
        <taxon>Thripidae</taxon>
        <taxon>Frankliniella</taxon>
    </lineage>
</organism>
<dbReference type="Proteomes" id="UP000504606">
    <property type="component" value="Unplaced"/>
</dbReference>
<dbReference type="RefSeq" id="XP_052133568.1">
    <property type="nucleotide sequence ID" value="XM_052277608.1"/>
</dbReference>
<keyword evidence="2" id="KW-0479">Metal-binding</keyword>
<dbReference type="OrthoDB" id="2668416at2759"/>
<dbReference type="InterPro" id="IPR027806">
    <property type="entry name" value="HARBI1_dom"/>
</dbReference>
<dbReference type="AlphaFoldDB" id="A0A9C6XE36"/>
<evidence type="ECO:0000313" key="4">
    <source>
        <dbReference type="Proteomes" id="UP000504606"/>
    </source>
</evidence>
<dbReference type="RefSeq" id="XP_052133569.1">
    <property type="nucleotide sequence ID" value="XM_052277609.1"/>
</dbReference>
<name>A0A9C6XE36_FRAOC</name>
<evidence type="ECO:0000256" key="2">
    <source>
        <dbReference type="ARBA" id="ARBA00022723"/>
    </source>
</evidence>
<proteinExistence type="predicted"/>
<feature type="domain" description="DDE Tnp4" evidence="3">
    <location>
        <begin position="2"/>
        <end position="108"/>
    </location>
</feature>
<keyword evidence="4" id="KW-1185">Reference proteome</keyword>
<dbReference type="GO" id="GO:0046872">
    <property type="term" value="F:metal ion binding"/>
    <property type="evidence" value="ECO:0007669"/>
    <property type="project" value="UniProtKB-KW"/>
</dbReference>
<protein>
    <submittedName>
        <fullName evidence="5 6">Uncharacterized protein LOC113214436</fullName>
    </submittedName>
</protein>
<evidence type="ECO:0000313" key="5">
    <source>
        <dbReference type="RefSeq" id="XP_052133568.1"/>
    </source>
</evidence>